<feature type="compositionally biased region" description="Low complexity" evidence="1">
    <location>
        <begin position="476"/>
        <end position="485"/>
    </location>
</feature>
<organism evidence="2 3">
    <name type="scientific">Mesocestoides corti</name>
    <name type="common">Flatworm</name>
    <dbReference type="NCBI Taxonomy" id="53468"/>
    <lineage>
        <taxon>Eukaryota</taxon>
        <taxon>Metazoa</taxon>
        <taxon>Spiralia</taxon>
        <taxon>Lophotrochozoa</taxon>
        <taxon>Platyhelminthes</taxon>
        <taxon>Cestoda</taxon>
        <taxon>Eucestoda</taxon>
        <taxon>Cyclophyllidea</taxon>
        <taxon>Mesocestoididae</taxon>
        <taxon>Mesocestoides</taxon>
    </lineage>
</organism>
<gene>
    <name evidence="2" type="ORF">MCOS_LOCUS6020</name>
</gene>
<dbReference type="InterPro" id="IPR011009">
    <property type="entry name" value="Kinase-like_dom_sf"/>
</dbReference>
<dbReference type="EMBL" id="UXSR01005229">
    <property type="protein sequence ID" value="VDD80017.1"/>
    <property type="molecule type" value="Genomic_DNA"/>
</dbReference>
<evidence type="ECO:0000256" key="1">
    <source>
        <dbReference type="SAM" id="MobiDB-lite"/>
    </source>
</evidence>
<proteinExistence type="predicted"/>
<sequence>MTWNGTPVSLRSVPKQVSHHFSRNPKILYNVLQQTNAELYWLSQLRHPNILLLLGVTFLMPQSMVPSLVVERVYSGCLNDVIKKENLFEEPTKAQLGSVSEGESNSSLSSISPNKQWIRSEPSKKLSDDEIVCLAPWLAPEVVVFSRCQGQIGLAMQGGGGCGGGAGDSAYQSILGGDCVPSPASDTFGIARVMQELLDPLCAPRFNSAAHSTTESASDTSRQQSILARLRPALKNALRRDPSSRGPIENLHEVVLQAGRVLEDQQSPSKFDDDDDHGSRHRYDSAGLRRNVTTPLNSQRCHLASLYALQSLASRLKNDNACLEPLLNREEGRGTSTMDCVTEAKIALLTLLNLVCVAHAISTVPPRTTPICRASSFQLSQKTETGPWKKEIRRLVNRKRRKRHRAGPRKRLTCMESCLLKPLTFSSPIPAPQRQCTSLTKEQYIELVAIPSGPLGPGRARPTVPWKHPSAPAPTPSASSSSTLASSSELVAGWRSLVDDTGNWADMDLDSKKVLEGLQVDGRSSP</sequence>
<feature type="region of interest" description="Disordered" evidence="1">
    <location>
        <begin position="262"/>
        <end position="291"/>
    </location>
</feature>
<dbReference type="Proteomes" id="UP000267029">
    <property type="component" value="Unassembled WGS sequence"/>
</dbReference>
<feature type="region of interest" description="Disordered" evidence="1">
    <location>
        <begin position="93"/>
        <end position="113"/>
    </location>
</feature>
<dbReference type="SUPFAM" id="SSF56112">
    <property type="entry name" value="Protein kinase-like (PK-like)"/>
    <property type="match status" value="1"/>
</dbReference>
<evidence type="ECO:0000313" key="2">
    <source>
        <dbReference type="EMBL" id="VDD80017.1"/>
    </source>
</evidence>
<reference evidence="2 3" key="1">
    <citation type="submission" date="2018-10" db="EMBL/GenBank/DDBJ databases">
        <authorList>
            <consortium name="Pathogen Informatics"/>
        </authorList>
    </citation>
    <scope>NUCLEOTIDE SEQUENCE [LARGE SCALE GENOMIC DNA]</scope>
</reference>
<name>A0A158QUB4_MESCO</name>
<dbReference type="OrthoDB" id="6288261at2759"/>
<feature type="region of interest" description="Disordered" evidence="1">
    <location>
        <begin position="456"/>
        <end position="485"/>
    </location>
</feature>
<keyword evidence="3" id="KW-1185">Reference proteome</keyword>
<dbReference type="STRING" id="53468.A0A158QUB4"/>
<accession>A0A158QUB4</accession>
<feature type="compositionally biased region" description="Low complexity" evidence="1">
    <location>
        <begin position="96"/>
        <end position="112"/>
    </location>
</feature>
<dbReference type="AlphaFoldDB" id="A0A158QUB4"/>
<protein>
    <submittedName>
        <fullName evidence="2">Uncharacterized protein</fullName>
    </submittedName>
</protein>
<evidence type="ECO:0000313" key="3">
    <source>
        <dbReference type="Proteomes" id="UP000267029"/>
    </source>
</evidence>